<protein>
    <submittedName>
        <fullName evidence="2">Uncharacterized protein</fullName>
    </submittedName>
</protein>
<evidence type="ECO:0000313" key="2">
    <source>
        <dbReference type="EMBL" id="MEQ2242424.1"/>
    </source>
</evidence>
<name>A0ABV0UBW0_9TELE</name>
<organism evidence="2 3">
    <name type="scientific">Ilyodon furcidens</name>
    <name type="common">goldbreast splitfin</name>
    <dbReference type="NCBI Taxonomy" id="33524"/>
    <lineage>
        <taxon>Eukaryota</taxon>
        <taxon>Metazoa</taxon>
        <taxon>Chordata</taxon>
        <taxon>Craniata</taxon>
        <taxon>Vertebrata</taxon>
        <taxon>Euteleostomi</taxon>
        <taxon>Actinopterygii</taxon>
        <taxon>Neopterygii</taxon>
        <taxon>Teleostei</taxon>
        <taxon>Neoteleostei</taxon>
        <taxon>Acanthomorphata</taxon>
        <taxon>Ovalentaria</taxon>
        <taxon>Atherinomorphae</taxon>
        <taxon>Cyprinodontiformes</taxon>
        <taxon>Goodeidae</taxon>
        <taxon>Ilyodon</taxon>
    </lineage>
</organism>
<proteinExistence type="predicted"/>
<dbReference type="Proteomes" id="UP001482620">
    <property type="component" value="Unassembled WGS sequence"/>
</dbReference>
<dbReference type="EMBL" id="JAHRIQ010064862">
    <property type="protein sequence ID" value="MEQ2242424.1"/>
    <property type="molecule type" value="Genomic_DNA"/>
</dbReference>
<feature type="compositionally biased region" description="Polar residues" evidence="1">
    <location>
        <begin position="138"/>
        <end position="154"/>
    </location>
</feature>
<evidence type="ECO:0000313" key="3">
    <source>
        <dbReference type="Proteomes" id="UP001482620"/>
    </source>
</evidence>
<feature type="compositionally biased region" description="Basic and acidic residues" evidence="1">
    <location>
        <begin position="1"/>
        <end position="17"/>
    </location>
</feature>
<reference evidence="2 3" key="1">
    <citation type="submission" date="2021-06" db="EMBL/GenBank/DDBJ databases">
        <authorList>
            <person name="Palmer J.M."/>
        </authorList>
    </citation>
    <scope>NUCLEOTIDE SEQUENCE [LARGE SCALE GENOMIC DNA]</scope>
    <source>
        <strain evidence="3">if_2019</strain>
        <tissue evidence="2">Muscle</tissue>
    </source>
</reference>
<comment type="caution">
    <text evidence="2">The sequence shown here is derived from an EMBL/GenBank/DDBJ whole genome shotgun (WGS) entry which is preliminary data.</text>
</comment>
<gene>
    <name evidence="2" type="ORF">ILYODFUR_035719</name>
</gene>
<evidence type="ECO:0000256" key="1">
    <source>
        <dbReference type="SAM" id="MobiDB-lite"/>
    </source>
</evidence>
<feature type="region of interest" description="Disordered" evidence="1">
    <location>
        <begin position="137"/>
        <end position="160"/>
    </location>
</feature>
<feature type="compositionally biased region" description="Basic residues" evidence="1">
    <location>
        <begin position="29"/>
        <end position="40"/>
    </location>
</feature>
<accession>A0ABV0UBW0</accession>
<keyword evidence="3" id="KW-1185">Reference proteome</keyword>
<sequence>MEQEQPMKKETFRKGEEDAASTPLEQKRRLVRSKRGKKRMKQDDERITNQAEKSGAKLKKIENEEETSSTCEGAVLTKKMKLISSSVKPSHGNLLAVKSSFEEKIEALADLEEPLSAKAAKQNNVVTDVEELKEINKAETNLLSSNSPTTGTSQEETHSS</sequence>
<feature type="region of interest" description="Disordered" evidence="1">
    <location>
        <begin position="1"/>
        <end position="69"/>
    </location>
</feature>